<dbReference type="EMBL" id="HE994092">
    <property type="protein sequence ID" value="CCM44304.1"/>
    <property type="molecule type" value="Genomic_DNA"/>
</dbReference>
<organism evidence="1">
    <name type="scientific">Streptococcus parasanguinis</name>
    <dbReference type="NCBI Taxonomy" id="1318"/>
    <lineage>
        <taxon>Bacteria</taxon>
        <taxon>Bacillati</taxon>
        <taxon>Bacillota</taxon>
        <taxon>Bacilli</taxon>
        <taxon>Lactobacillales</taxon>
        <taxon>Streptococcaceae</taxon>
        <taxon>Streptococcus</taxon>
    </lineage>
</organism>
<accession>K4RI84</accession>
<evidence type="ECO:0000313" key="1">
    <source>
        <dbReference type="EMBL" id="CCM44304.1"/>
    </source>
</evidence>
<proteinExistence type="predicted"/>
<sequence length="88" mass="9994">QVEPLTENSDRISNLDVVHKGDHVVEKTKLVDLVSVQVTNVIRNESFYEEEANIYLLLVPNVKATVIVILIEVVNEDVQEDVVQVIRK</sequence>
<gene>
    <name evidence="1" type="primary">rpoA</name>
</gene>
<name>K4RI84_STRPA</name>
<protein>
    <submittedName>
        <fullName evidence="1">RNA polymerase alpha subunit</fullName>
    </submittedName>
</protein>
<dbReference type="AlphaFoldDB" id="K4RI84"/>
<feature type="non-terminal residue" evidence="1">
    <location>
        <position position="1"/>
    </location>
</feature>
<feature type="non-terminal residue" evidence="1">
    <location>
        <position position="88"/>
    </location>
</feature>
<reference evidence="1" key="1">
    <citation type="submission" date="2012-09" db="EMBL/GenBank/DDBJ databases">
        <title>Streptococcus rubneri sp. nov., isolated from the human throat.</title>
        <authorList>
            <person name="Huch M."/>
            <person name="De Bruyne K."/>
            <person name="Ilse C."/>
            <person name="Bub A."/>
            <person name="Cho G.S."/>
            <person name="Watzl B."/>
            <person name="Snauwaert I."/>
            <person name="Franz C."/>
            <person name="Vandamme P."/>
        </authorList>
    </citation>
    <scope>NUCLEOTIDE SEQUENCE</scope>
    <source>
        <strain evidence="1">LMG 14537</strain>
    </source>
</reference>